<keyword evidence="2" id="KW-1185">Reference proteome</keyword>
<protein>
    <submittedName>
        <fullName evidence="1">Uncharacterized protein</fullName>
    </submittedName>
</protein>
<accession>A0AAD6X029</accession>
<organism evidence="1 2">
    <name type="scientific">Mycena alexandri</name>
    <dbReference type="NCBI Taxonomy" id="1745969"/>
    <lineage>
        <taxon>Eukaryota</taxon>
        <taxon>Fungi</taxon>
        <taxon>Dikarya</taxon>
        <taxon>Basidiomycota</taxon>
        <taxon>Agaricomycotina</taxon>
        <taxon>Agaricomycetes</taxon>
        <taxon>Agaricomycetidae</taxon>
        <taxon>Agaricales</taxon>
        <taxon>Marasmiineae</taxon>
        <taxon>Mycenaceae</taxon>
        <taxon>Mycena</taxon>
    </lineage>
</organism>
<dbReference type="Proteomes" id="UP001218188">
    <property type="component" value="Unassembled WGS sequence"/>
</dbReference>
<feature type="non-terminal residue" evidence="1">
    <location>
        <position position="89"/>
    </location>
</feature>
<proteinExistence type="predicted"/>
<dbReference type="EMBL" id="JARJCM010000061">
    <property type="protein sequence ID" value="KAJ7033893.1"/>
    <property type="molecule type" value="Genomic_DNA"/>
</dbReference>
<name>A0AAD6X029_9AGAR</name>
<evidence type="ECO:0000313" key="1">
    <source>
        <dbReference type="EMBL" id="KAJ7033893.1"/>
    </source>
</evidence>
<gene>
    <name evidence="1" type="ORF">C8F04DRAFT_881868</name>
</gene>
<dbReference type="AlphaFoldDB" id="A0AAD6X029"/>
<feature type="non-terminal residue" evidence="1">
    <location>
        <position position="1"/>
    </location>
</feature>
<comment type="caution">
    <text evidence="1">The sequence shown here is derived from an EMBL/GenBank/DDBJ whole genome shotgun (WGS) entry which is preliminary data.</text>
</comment>
<evidence type="ECO:0000313" key="2">
    <source>
        <dbReference type="Proteomes" id="UP001218188"/>
    </source>
</evidence>
<sequence length="89" mass="10134">SAEEVYAFTDVSPRQQQRMMRLWHETSTVKAKPDGSERYGRPRTLSSDNIFLQGAIDRTCDTYLDELQHSLAAICGAEASQATIWRTLR</sequence>
<reference evidence="1" key="1">
    <citation type="submission" date="2023-03" db="EMBL/GenBank/DDBJ databases">
        <title>Massive genome expansion in bonnet fungi (Mycena s.s.) driven by repeated elements and novel gene families across ecological guilds.</title>
        <authorList>
            <consortium name="Lawrence Berkeley National Laboratory"/>
            <person name="Harder C.B."/>
            <person name="Miyauchi S."/>
            <person name="Viragh M."/>
            <person name="Kuo A."/>
            <person name="Thoen E."/>
            <person name="Andreopoulos B."/>
            <person name="Lu D."/>
            <person name="Skrede I."/>
            <person name="Drula E."/>
            <person name="Henrissat B."/>
            <person name="Morin E."/>
            <person name="Kohler A."/>
            <person name="Barry K."/>
            <person name="LaButti K."/>
            <person name="Morin E."/>
            <person name="Salamov A."/>
            <person name="Lipzen A."/>
            <person name="Mereny Z."/>
            <person name="Hegedus B."/>
            <person name="Baldrian P."/>
            <person name="Stursova M."/>
            <person name="Weitz H."/>
            <person name="Taylor A."/>
            <person name="Grigoriev I.V."/>
            <person name="Nagy L.G."/>
            <person name="Martin F."/>
            <person name="Kauserud H."/>
        </authorList>
    </citation>
    <scope>NUCLEOTIDE SEQUENCE</scope>
    <source>
        <strain evidence="1">CBHHK200</strain>
    </source>
</reference>